<dbReference type="EC" id="1.8.4.11" evidence="5"/>
<feature type="domain" description="Peptide methionine sulphoxide reductase MsrA" evidence="6">
    <location>
        <begin position="3"/>
        <end position="154"/>
    </location>
</feature>
<comment type="function">
    <text evidence="5">Has an important function as a repair enzyme for proteins that have been inactivated by oxidation. Catalyzes the reversible oxidation-reduction of methionine sulfoxide in proteins to methionine.</text>
</comment>
<dbReference type="RefSeq" id="WP_054403583.1">
    <property type="nucleotide sequence ID" value="NZ_LIUT01000001.1"/>
</dbReference>
<comment type="similarity">
    <text evidence="1 5">Belongs to the MsrA Met sulfoxide reductase family.</text>
</comment>
<sequence length="172" mass="19831">MEKATFAGGCFWCMVSPFEELPGIHGIISGYMGGSVENPTYEQVLTGETGHLEVVQITYDADIFPYEKLLELYWPQIDPTDSIGQGNDRKSQYRAVILYHTEEQRELAEKSKAELNQSGRFLQPVVTAIEAASIFYPAEEYHQNFHRKNPDYYKESRIYSGRDEVIKKFWSE</sequence>
<dbReference type="PANTHER" id="PTHR43774:SF1">
    <property type="entry name" value="PEPTIDE METHIONINE SULFOXIDE REDUCTASE MSRA 2"/>
    <property type="match status" value="1"/>
</dbReference>
<dbReference type="GO" id="GO:0008113">
    <property type="term" value="F:peptide-methionine (S)-S-oxide reductase activity"/>
    <property type="evidence" value="ECO:0007669"/>
    <property type="project" value="UniProtKB-UniRule"/>
</dbReference>
<keyword evidence="2 5" id="KW-0560">Oxidoreductase</keyword>
<evidence type="ECO:0000256" key="2">
    <source>
        <dbReference type="ARBA" id="ARBA00023002"/>
    </source>
</evidence>
<comment type="catalytic activity">
    <reaction evidence="4 5">
        <text>[thioredoxin]-disulfide + L-methionine + H2O = L-methionine (S)-S-oxide + [thioredoxin]-dithiol</text>
        <dbReference type="Rhea" id="RHEA:19993"/>
        <dbReference type="Rhea" id="RHEA-COMP:10698"/>
        <dbReference type="Rhea" id="RHEA-COMP:10700"/>
        <dbReference type="ChEBI" id="CHEBI:15377"/>
        <dbReference type="ChEBI" id="CHEBI:29950"/>
        <dbReference type="ChEBI" id="CHEBI:50058"/>
        <dbReference type="ChEBI" id="CHEBI:57844"/>
        <dbReference type="ChEBI" id="CHEBI:58772"/>
        <dbReference type="EC" id="1.8.4.11"/>
    </reaction>
</comment>
<dbReference type="PANTHER" id="PTHR43774">
    <property type="entry name" value="PEPTIDE METHIONINE SULFOXIDE REDUCTASE"/>
    <property type="match status" value="1"/>
</dbReference>
<dbReference type="AlphaFoldDB" id="A0A0M1P8P8"/>
<proteinExistence type="inferred from homology"/>
<dbReference type="NCBIfam" id="TIGR00401">
    <property type="entry name" value="msrA"/>
    <property type="match status" value="1"/>
</dbReference>
<dbReference type="Gene3D" id="3.30.1060.10">
    <property type="entry name" value="Peptide methionine sulphoxide reductase MsrA"/>
    <property type="match status" value="1"/>
</dbReference>
<evidence type="ECO:0000256" key="4">
    <source>
        <dbReference type="ARBA" id="ARBA00048782"/>
    </source>
</evidence>
<dbReference type="HAMAP" id="MF_01401">
    <property type="entry name" value="MsrA"/>
    <property type="match status" value="1"/>
</dbReference>
<dbReference type="InterPro" id="IPR036509">
    <property type="entry name" value="Met_Sox_Rdtase_MsrA_sf"/>
</dbReference>
<dbReference type="InterPro" id="IPR002569">
    <property type="entry name" value="Met_Sox_Rdtase_MsrA_dom"/>
</dbReference>
<dbReference type="OrthoDB" id="4174719at2"/>
<evidence type="ECO:0000256" key="3">
    <source>
        <dbReference type="ARBA" id="ARBA00047806"/>
    </source>
</evidence>
<comment type="catalytic activity">
    <reaction evidence="3 5">
        <text>L-methionyl-[protein] + [thioredoxin]-disulfide + H2O = L-methionyl-(S)-S-oxide-[protein] + [thioredoxin]-dithiol</text>
        <dbReference type="Rhea" id="RHEA:14217"/>
        <dbReference type="Rhea" id="RHEA-COMP:10698"/>
        <dbReference type="Rhea" id="RHEA-COMP:10700"/>
        <dbReference type="Rhea" id="RHEA-COMP:12313"/>
        <dbReference type="Rhea" id="RHEA-COMP:12315"/>
        <dbReference type="ChEBI" id="CHEBI:15377"/>
        <dbReference type="ChEBI" id="CHEBI:16044"/>
        <dbReference type="ChEBI" id="CHEBI:29950"/>
        <dbReference type="ChEBI" id="CHEBI:44120"/>
        <dbReference type="ChEBI" id="CHEBI:50058"/>
        <dbReference type="EC" id="1.8.4.11"/>
    </reaction>
</comment>
<evidence type="ECO:0000313" key="8">
    <source>
        <dbReference type="Proteomes" id="UP000036932"/>
    </source>
</evidence>
<protein>
    <recommendedName>
        <fullName evidence="5">Peptide methionine sulfoxide reductase MsrA</fullName>
        <shortName evidence="5">Protein-methionine-S-oxide reductase</shortName>
        <ecNumber evidence="5">1.8.4.11</ecNumber>
    </recommendedName>
    <alternativeName>
        <fullName evidence="5">Peptide-methionine (S)-S-oxide reductase</fullName>
        <shortName evidence="5">Peptide Met(O) reductase</shortName>
    </alternativeName>
</protein>
<dbReference type="Proteomes" id="UP000036932">
    <property type="component" value="Unassembled WGS sequence"/>
</dbReference>
<organism evidence="7 8">
    <name type="scientific">Paenibacillus solani</name>
    <dbReference type="NCBI Taxonomy" id="1705565"/>
    <lineage>
        <taxon>Bacteria</taxon>
        <taxon>Bacillati</taxon>
        <taxon>Bacillota</taxon>
        <taxon>Bacilli</taxon>
        <taxon>Bacillales</taxon>
        <taxon>Paenibacillaceae</taxon>
        <taxon>Paenibacillus</taxon>
    </lineage>
</organism>
<evidence type="ECO:0000313" key="7">
    <source>
        <dbReference type="EMBL" id="KOR90695.1"/>
    </source>
</evidence>
<evidence type="ECO:0000259" key="6">
    <source>
        <dbReference type="Pfam" id="PF01625"/>
    </source>
</evidence>
<dbReference type="SUPFAM" id="SSF55068">
    <property type="entry name" value="Peptide methionine sulfoxide reductase"/>
    <property type="match status" value="1"/>
</dbReference>
<keyword evidence="8" id="KW-1185">Reference proteome</keyword>
<gene>
    <name evidence="5" type="primary">msrA</name>
    <name evidence="7" type="ORF">AM231_08950</name>
</gene>
<evidence type="ECO:0000256" key="1">
    <source>
        <dbReference type="ARBA" id="ARBA00005591"/>
    </source>
</evidence>
<name>A0A0M1P8P8_9BACL</name>
<dbReference type="Pfam" id="PF01625">
    <property type="entry name" value="PMSR"/>
    <property type="match status" value="1"/>
</dbReference>
<comment type="caution">
    <text evidence="7">The sequence shown here is derived from an EMBL/GenBank/DDBJ whole genome shotgun (WGS) entry which is preliminary data.</text>
</comment>
<dbReference type="PATRIC" id="fig|1705565.3.peg.3756"/>
<dbReference type="GO" id="GO:0033744">
    <property type="term" value="F:L-methionine:thioredoxin-disulfide S-oxidoreductase activity"/>
    <property type="evidence" value="ECO:0007669"/>
    <property type="project" value="RHEA"/>
</dbReference>
<feature type="active site" evidence="5">
    <location>
        <position position="10"/>
    </location>
</feature>
<accession>A0A0M1P8P8</accession>
<evidence type="ECO:0000256" key="5">
    <source>
        <dbReference type="HAMAP-Rule" id="MF_01401"/>
    </source>
</evidence>
<dbReference type="EMBL" id="LIUT01000001">
    <property type="protein sequence ID" value="KOR90695.1"/>
    <property type="molecule type" value="Genomic_DNA"/>
</dbReference>
<reference evidence="8" key="1">
    <citation type="submission" date="2015-08" db="EMBL/GenBank/DDBJ databases">
        <title>Genome sequencing project for genomic taxonomy and phylogenomics of Bacillus-like bacteria.</title>
        <authorList>
            <person name="Liu B."/>
            <person name="Wang J."/>
            <person name="Zhu Y."/>
            <person name="Liu G."/>
            <person name="Chen Q."/>
            <person name="Chen Z."/>
            <person name="Lan J."/>
            <person name="Che J."/>
            <person name="Ge C."/>
            <person name="Shi H."/>
            <person name="Pan Z."/>
            <person name="Liu X."/>
        </authorList>
    </citation>
    <scope>NUCLEOTIDE SEQUENCE [LARGE SCALE GENOMIC DNA]</scope>
    <source>
        <strain evidence="8">FJAT-22460</strain>
    </source>
</reference>